<evidence type="ECO:0000313" key="2">
    <source>
        <dbReference type="EMBL" id="PLW45878.1"/>
    </source>
</evidence>
<feature type="region of interest" description="Disordered" evidence="1">
    <location>
        <begin position="1"/>
        <end position="28"/>
    </location>
</feature>
<proteinExistence type="predicted"/>
<evidence type="ECO:0000256" key="1">
    <source>
        <dbReference type="SAM" id="MobiDB-lite"/>
    </source>
</evidence>
<gene>
    <name evidence="2" type="ORF">PCASD_08626</name>
</gene>
<dbReference type="AlphaFoldDB" id="A0A2N5V7E9"/>
<accession>A0A2N5V7E9</accession>
<name>A0A2N5V7E9_9BASI</name>
<dbReference type="Proteomes" id="UP000235392">
    <property type="component" value="Unassembled WGS sequence"/>
</dbReference>
<organism evidence="2 3">
    <name type="scientific">Puccinia coronata f. sp. avenae</name>
    <dbReference type="NCBI Taxonomy" id="200324"/>
    <lineage>
        <taxon>Eukaryota</taxon>
        <taxon>Fungi</taxon>
        <taxon>Dikarya</taxon>
        <taxon>Basidiomycota</taxon>
        <taxon>Pucciniomycotina</taxon>
        <taxon>Pucciniomycetes</taxon>
        <taxon>Pucciniales</taxon>
        <taxon>Pucciniaceae</taxon>
        <taxon>Puccinia</taxon>
    </lineage>
</organism>
<reference evidence="2 3" key="1">
    <citation type="submission" date="2017-11" db="EMBL/GenBank/DDBJ databases">
        <title>De novo assembly and phasing of dikaryotic genomes from two isolates of Puccinia coronata f. sp. avenae, the causal agent of oat crown rust.</title>
        <authorList>
            <person name="Miller M.E."/>
            <person name="Zhang Y."/>
            <person name="Omidvar V."/>
            <person name="Sperschneider J."/>
            <person name="Schwessinger B."/>
            <person name="Raley C."/>
            <person name="Palmer J.M."/>
            <person name="Garnica D."/>
            <person name="Upadhyaya N."/>
            <person name="Rathjen J."/>
            <person name="Taylor J.M."/>
            <person name="Park R.F."/>
            <person name="Dodds P.N."/>
            <person name="Hirsch C.D."/>
            <person name="Kianian S.F."/>
            <person name="Figueroa M."/>
        </authorList>
    </citation>
    <scope>NUCLEOTIDE SEQUENCE [LARGE SCALE GENOMIC DNA]</scope>
    <source>
        <strain evidence="2">12SD80</strain>
    </source>
</reference>
<evidence type="ECO:0000313" key="3">
    <source>
        <dbReference type="Proteomes" id="UP000235392"/>
    </source>
</evidence>
<sequence length="110" mass="12185">MNRTNTTYPPRPGWQHITSGFERDSATGQARSAPLFKLGQCAQVSQFPHSSQVLTPLLTPEPPSTPCPFTPRLANLLGLLKPTSRHITPHHQPQMFAVHIFCNIHPSTLP</sequence>
<protein>
    <submittedName>
        <fullName evidence="2">Uncharacterized protein</fullName>
    </submittedName>
</protein>
<comment type="caution">
    <text evidence="2">The sequence shown here is derived from an EMBL/GenBank/DDBJ whole genome shotgun (WGS) entry which is preliminary data.</text>
</comment>
<dbReference type="EMBL" id="PGCI01000044">
    <property type="protein sequence ID" value="PLW45878.1"/>
    <property type="molecule type" value="Genomic_DNA"/>
</dbReference>